<dbReference type="InterPro" id="IPR007791">
    <property type="entry name" value="DjlA_N"/>
</dbReference>
<dbReference type="InterPro" id="IPR029024">
    <property type="entry name" value="TerB-like"/>
</dbReference>
<organism evidence="2">
    <name type="scientific">marine metagenome</name>
    <dbReference type="NCBI Taxonomy" id="408172"/>
    <lineage>
        <taxon>unclassified sequences</taxon>
        <taxon>metagenomes</taxon>
        <taxon>ecological metagenomes</taxon>
    </lineage>
</organism>
<accession>A0A383APF0</accession>
<dbReference type="Gene3D" id="1.10.3680.10">
    <property type="entry name" value="TerB-like"/>
    <property type="match status" value="1"/>
</dbReference>
<name>A0A383APF0_9ZZZZ</name>
<evidence type="ECO:0000259" key="1">
    <source>
        <dbReference type="Pfam" id="PF05099"/>
    </source>
</evidence>
<sequence>GVQLNKDLSHDDKLDFINCLFEVAYADGKLHYLEHHTVKKISNILNLHRDDIIAAKAEIESYLD</sequence>
<proteinExistence type="predicted"/>
<gene>
    <name evidence="2" type="ORF">METZ01_LOCUS462305</name>
</gene>
<dbReference type="SUPFAM" id="SSF158682">
    <property type="entry name" value="TerB-like"/>
    <property type="match status" value="1"/>
</dbReference>
<feature type="domain" description="Co-chaperone DjlA N-terminal" evidence="1">
    <location>
        <begin position="3"/>
        <end position="57"/>
    </location>
</feature>
<evidence type="ECO:0000313" key="2">
    <source>
        <dbReference type="EMBL" id="SVE09451.1"/>
    </source>
</evidence>
<dbReference type="Pfam" id="PF05099">
    <property type="entry name" value="TerB"/>
    <property type="match status" value="1"/>
</dbReference>
<reference evidence="2" key="1">
    <citation type="submission" date="2018-05" db="EMBL/GenBank/DDBJ databases">
        <authorList>
            <person name="Lanie J.A."/>
            <person name="Ng W.-L."/>
            <person name="Kazmierczak K.M."/>
            <person name="Andrzejewski T.M."/>
            <person name="Davidsen T.M."/>
            <person name="Wayne K.J."/>
            <person name="Tettelin H."/>
            <person name="Glass J.I."/>
            <person name="Rusch D."/>
            <person name="Podicherti R."/>
            <person name="Tsui H.-C.T."/>
            <person name="Winkler M.E."/>
        </authorList>
    </citation>
    <scope>NUCLEOTIDE SEQUENCE</scope>
</reference>
<dbReference type="AlphaFoldDB" id="A0A383APF0"/>
<dbReference type="EMBL" id="UINC01193709">
    <property type="protein sequence ID" value="SVE09451.1"/>
    <property type="molecule type" value="Genomic_DNA"/>
</dbReference>
<feature type="non-terminal residue" evidence="2">
    <location>
        <position position="1"/>
    </location>
</feature>
<protein>
    <recommendedName>
        <fullName evidence="1">Co-chaperone DjlA N-terminal domain-containing protein</fullName>
    </recommendedName>
</protein>